<dbReference type="Pfam" id="PF13450">
    <property type="entry name" value="NAD_binding_8"/>
    <property type="match status" value="1"/>
</dbReference>
<proteinExistence type="predicted"/>
<evidence type="ECO:0000256" key="1">
    <source>
        <dbReference type="ARBA" id="ARBA00037217"/>
    </source>
</evidence>
<dbReference type="SUPFAM" id="SSF51905">
    <property type="entry name" value="FAD/NAD(P)-binding domain"/>
    <property type="match status" value="1"/>
</dbReference>
<evidence type="ECO:0000256" key="3">
    <source>
        <dbReference type="ARBA" id="ARBA00040298"/>
    </source>
</evidence>
<dbReference type="Proteomes" id="UP000256845">
    <property type="component" value="Unassembled WGS sequence"/>
</dbReference>
<dbReference type="EMBL" id="QRDW01000014">
    <property type="protein sequence ID" value="RED44650.1"/>
    <property type="molecule type" value="Genomic_DNA"/>
</dbReference>
<evidence type="ECO:0000256" key="2">
    <source>
        <dbReference type="ARBA" id="ARBA00038825"/>
    </source>
</evidence>
<comment type="subunit">
    <text evidence="2">Interacts with COX5B; this interaction may contribute to localize PYROXD2 to the inner face of the inner mitochondrial membrane.</text>
</comment>
<dbReference type="AlphaFoldDB" id="A0A3D9H597"/>
<reference evidence="5 6" key="1">
    <citation type="submission" date="2018-07" db="EMBL/GenBank/DDBJ databases">
        <title>Genomic Encyclopedia of Type Strains, Phase III (KMG-III): the genomes of soil and plant-associated and newly described type strains.</title>
        <authorList>
            <person name="Whitman W."/>
        </authorList>
    </citation>
    <scope>NUCLEOTIDE SEQUENCE [LARGE SCALE GENOMIC DNA]</scope>
    <source>
        <strain evidence="5 6">CECT 8488</strain>
    </source>
</reference>
<evidence type="ECO:0000259" key="4">
    <source>
        <dbReference type="Pfam" id="PF01593"/>
    </source>
</evidence>
<keyword evidence="6" id="KW-1185">Reference proteome</keyword>
<dbReference type="Gene3D" id="3.50.50.60">
    <property type="entry name" value="FAD/NAD(P)-binding domain"/>
    <property type="match status" value="2"/>
</dbReference>
<dbReference type="InterPro" id="IPR002937">
    <property type="entry name" value="Amino_oxidase"/>
</dbReference>
<evidence type="ECO:0000313" key="6">
    <source>
        <dbReference type="Proteomes" id="UP000256845"/>
    </source>
</evidence>
<dbReference type="GO" id="GO:0016491">
    <property type="term" value="F:oxidoreductase activity"/>
    <property type="evidence" value="ECO:0007669"/>
    <property type="project" value="InterPro"/>
</dbReference>
<protein>
    <recommendedName>
        <fullName evidence="3">Pyridine nucleotide-disulfide oxidoreductase domain-containing protein 2</fullName>
    </recommendedName>
</protein>
<name>A0A3D9H597_9PROT</name>
<feature type="domain" description="Amine oxidase" evidence="4">
    <location>
        <begin position="219"/>
        <end position="502"/>
    </location>
</feature>
<organism evidence="5 6">
    <name type="scientific">Aestuariispira insulae</name>
    <dbReference type="NCBI Taxonomy" id="1461337"/>
    <lineage>
        <taxon>Bacteria</taxon>
        <taxon>Pseudomonadati</taxon>
        <taxon>Pseudomonadota</taxon>
        <taxon>Alphaproteobacteria</taxon>
        <taxon>Rhodospirillales</taxon>
        <taxon>Kiloniellaceae</taxon>
        <taxon>Aestuariispira</taxon>
    </lineage>
</organism>
<dbReference type="RefSeq" id="WP_218044764.1">
    <property type="nucleotide sequence ID" value="NZ_QRDW01000014.1"/>
</dbReference>
<sequence length="507" mass="54368">MSMKDNYDAVIIGGGHNGLVCASYLAKAGRKVLVLEANDQLGGAAPGCAHIINQLNGAVANDLELTKHGLKYTDTNLATIALGEGGEHLKIEGTRVSALNGAALSEEDRVSFNKMMRSLHKFSNLLGPVWGKKPPRLKNQDLEDKITLGKLGLSIRMLGKRDMQDFLRIALMNAADLVEDAVENKLLQGAIAVDSVWGTHLAPRSPGTVLSLFYRLSGAINGRQGALALPAGGMGAVVDALVAAAASNGVDIRTGAAVEQILVENDRACGVQLAGGEIITANLVISNADPKRTFLNLLGARHLDAGFVRRISKTRTNGNTARLTLKLNSLPEFTGLARSDLKNRLLIAPDILYLEEAFNQAKYGEFSNQPAMEIVFPEGAEPTLSALVQYAPYHLKGGWTDEARTAFLEKALDQLDRYAPGIRDHIRESELLTPADIEARYHITGGHWHHVEMQIDQMLMMRPVHGSAQYQTPMPGLYLCGAGAHPGGSVTGAPGMNAAKRILAMEA</sequence>
<comment type="caution">
    <text evidence="5">The sequence shown here is derived from an EMBL/GenBank/DDBJ whole genome shotgun (WGS) entry which is preliminary data.</text>
</comment>
<dbReference type="PANTHER" id="PTHR10668">
    <property type="entry name" value="PHYTOENE DEHYDROGENASE"/>
    <property type="match status" value="1"/>
</dbReference>
<dbReference type="PANTHER" id="PTHR10668:SF103">
    <property type="entry name" value="PYRIDINE NUCLEOTIDE-DISULFIDE OXIDOREDUCTASE DOMAIN-CONTAINING PROTEIN 2"/>
    <property type="match status" value="1"/>
</dbReference>
<dbReference type="InterPro" id="IPR036188">
    <property type="entry name" value="FAD/NAD-bd_sf"/>
</dbReference>
<dbReference type="Pfam" id="PF01593">
    <property type="entry name" value="Amino_oxidase"/>
    <property type="match status" value="1"/>
</dbReference>
<gene>
    <name evidence="5" type="ORF">DFP90_11412</name>
</gene>
<evidence type="ECO:0000313" key="5">
    <source>
        <dbReference type="EMBL" id="RED44650.1"/>
    </source>
</evidence>
<accession>A0A3D9H597</accession>
<comment type="function">
    <text evidence="1">Probable oxidoreductase that may play a role as regulator of mitochondrial function.</text>
</comment>